<proteinExistence type="inferred from homology"/>
<dbReference type="InterPro" id="IPR001447">
    <property type="entry name" value="Arylamine_N-AcTrfase"/>
</dbReference>
<evidence type="ECO:0000256" key="1">
    <source>
        <dbReference type="ARBA" id="ARBA00006547"/>
    </source>
</evidence>
<dbReference type="Pfam" id="PF00797">
    <property type="entry name" value="Acetyltransf_2"/>
    <property type="match status" value="1"/>
</dbReference>
<reference evidence="3 4" key="1">
    <citation type="submission" date="2019-07" db="EMBL/GenBank/DDBJ databases">
        <title>Lentzea xizangensis sp. nov., isolated from Qinghai-Tibetan Plateau Soils.</title>
        <authorList>
            <person name="Huang J."/>
        </authorList>
    </citation>
    <scope>NUCLEOTIDE SEQUENCE [LARGE SCALE GENOMIC DNA]</scope>
    <source>
        <strain evidence="3 4">FXJ1.1311</strain>
    </source>
</reference>
<dbReference type="PANTHER" id="PTHR11786:SF0">
    <property type="entry name" value="ARYLAMINE N-ACETYLTRANSFERASE 4-RELATED"/>
    <property type="match status" value="1"/>
</dbReference>
<evidence type="ECO:0000313" key="4">
    <source>
        <dbReference type="Proteomes" id="UP000316639"/>
    </source>
</evidence>
<gene>
    <name evidence="3" type="ORF">FKR81_29325</name>
</gene>
<dbReference type="RefSeq" id="WP_146356678.1">
    <property type="nucleotide sequence ID" value="NZ_VOBR01000022.1"/>
</dbReference>
<keyword evidence="3" id="KW-0808">Transferase</keyword>
<evidence type="ECO:0000256" key="2">
    <source>
        <dbReference type="RuleBase" id="RU003452"/>
    </source>
</evidence>
<protein>
    <submittedName>
        <fullName evidence="3">Arylamine N-acetyltransferase</fullName>
    </submittedName>
</protein>
<organism evidence="3 4">
    <name type="scientific">Lentzea tibetensis</name>
    <dbReference type="NCBI Taxonomy" id="2591470"/>
    <lineage>
        <taxon>Bacteria</taxon>
        <taxon>Bacillati</taxon>
        <taxon>Actinomycetota</taxon>
        <taxon>Actinomycetes</taxon>
        <taxon>Pseudonocardiales</taxon>
        <taxon>Pseudonocardiaceae</taxon>
        <taxon>Lentzea</taxon>
    </lineage>
</organism>
<comment type="similarity">
    <text evidence="1 2">Belongs to the arylamine N-acetyltransferase family.</text>
</comment>
<accession>A0A563ELQ7</accession>
<evidence type="ECO:0000313" key="3">
    <source>
        <dbReference type="EMBL" id="TWP48085.1"/>
    </source>
</evidence>
<dbReference type="AlphaFoldDB" id="A0A563ELQ7"/>
<dbReference type="OrthoDB" id="7181050at2"/>
<name>A0A563ELQ7_9PSEU</name>
<sequence>MDDYLARIGATRDSSLTELHERHLLTVPFENLDIHLGTRIVLDEEAFLDKIVTRRRGGFCYELNGAFAWLLRSLGHEVKLLSARVFMSAGGLTPPFDHMALLVDDAWLADVGFGKFTLHPLRWDSREDQTDPYGVCRLIDNDGDVEVHKDDEPQYVLDTRPRTLDEFGPACWWQQTAPESQFLRGPVCSMSTPDGRVTLSGTTLIRTVGEEKTEEDVDDVLAVYSSVFGFSLPHADFRQSNAAGFLPSLPV</sequence>
<comment type="caution">
    <text evidence="3">The sequence shown here is derived from an EMBL/GenBank/DDBJ whole genome shotgun (WGS) entry which is preliminary data.</text>
</comment>
<dbReference type="GO" id="GO:0016407">
    <property type="term" value="F:acetyltransferase activity"/>
    <property type="evidence" value="ECO:0007669"/>
    <property type="project" value="InterPro"/>
</dbReference>
<dbReference type="EMBL" id="VOBR01000022">
    <property type="protein sequence ID" value="TWP48085.1"/>
    <property type="molecule type" value="Genomic_DNA"/>
</dbReference>
<keyword evidence="4" id="KW-1185">Reference proteome</keyword>
<dbReference type="InterPro" id="IPR053710">
    <property type="entry name" value="Arylamine_NAT_domain_sf"/>
</dbReference>
<dbReference type="Proteomes" id="UP000316639">
    <property type="component" value="Unassembled WGS sequence"/>
</dbReference>
<dbReference type="InterPro" id="IPR038765">
    <property type="entry name" value="Papain-like_cys_pep_sf"/>
</dbReference>
<dbReference type="PRINTS" id="PR01543">
    <property type="entry name" value="ANATRNSFRASE"/>
</dbReference>
<dbReference type="Gene3D" id="3.30.2140.20">
    <property type="match status" value="1"/>
</dbReference>
<dbReference type="SUPFAM" id="SSF54001">
    <property type="entry name" value="Cysteine proteinases"/>
    <property type="match status" value="1"/>
</dbReference>
<dbReference type="PANTHER" id="PTHR11786">
    <property type="entry name" value="N-HYDROXYARYLAMINE O-ACETYLTRANSFERASE"/>
    <property type="match status" value="1"/>
</dbReference>